<keyword evidence="2" id="KW-1185">Reference proteome</keyword>
<sequence>MFFDLPYWHQLDVRHSIALMHVEKNGEPDSQSTHKKSKHVTRLRELTLNRSREQRIPIQFDLSIGNPLGEKKKQFKSYAALLGCGKPSILKNDWDDAEIQVYKRIWDSIKVFPSNPTSFTIIVVNNFIVYI</sequence>
<comment type="caution">
    <text evidence="1">The sequence shown here is derived from an EMBL/GenBank/DDBJ whole genome shotgun (WGS) entry which is preliminary data.</text>
</comment>
<dbReference type="EMBL" id="CM039426">
    <property type="protein sequence ID" value="KAI4357296.1"/>
    <property type="molecule type" value="Genomic_DNA"/>
</dbReference>
<organism evidence="1 2">
    <name type="scientific">Bauhinia variegata</name>
    <name type="common">Purple orchid tree</name>
    <name type="synonym">Phanera variegata</name>
    <dbReference type="NCBI Taxonomy" id="167791"/>
    <lineage>
        <taxon>Eukaryota</taxon>
        <taxon>Viridiplantae</taxon>
        <taxon>Streptophyta</taxon>
        <taxon>Embryophyta</taxon>
        <taxon>Tracheophyta</taxon>
        <taxon>Spermatophyta</taxon>
        <taxon>Magnoliopsida</taxon>
        <taxon>eudicotyledons</taxon>
        <taxon>Gunneridae</taxon>
        <taxon>Pentapetalae</taxon>
        <taxon>rosids</taxon>
        <taxon>fabids</taxon>
        <taxon>Fabales</taxon>
        <taxon>Fabaceae</taxon>
        <taxon>Cercidoideae</taxon>
        <taxon>Cercideae</taxon>
        <taxon>Bauhiniinae</taxon>
        <taxon>Bauhinia</taxon>
    </lineage>
</organism>
<name>A0ACB9Q8W1_BAUVA</name>
<accession>A0ACB9Q8W1</accession>
<dbReference type="Proteomes" id="UP000828941">
    <property type="component" value="Chromosome 1"/>
</dbReference>
<protein>
    <submittedName>
        <fullName evidence="1">Uncharacterized protein</fullName>
    </submittedName>
</protein>
<reference evidence="1 2" key="1">
    <citation type="journal article" date="2022" name="DNA Res.">
        <title>Chromosomal-level genome assembly of the orchid tree Bauhinia variegata (Leguminosae; Cercidoideae) supports the allotetraploid origin hypothesis of Bauhinia.</title>
        <authorList>
            <person name="Zhong Y."/>
            <person name="Chen Y."/>
            <person name="Zheng D."/>
            <person name="Pang J."/>
            <person name="Liu Y."/>
            <person name="Luo S."/>
            <person name="Meng S."/>
            <person name="Qian L."/>
            <person name="Wei D."/>
            <person name="Dai S."/>
            <person name="Zhou R."/>
        </authorList>
    </citation>
    <scope>NUCLEOTIDE SEQUENCE [LARGE SCALE GENOMIC DNA]</scope>
    <source>
        <strain evidence="1">BV-YZ2020</strain>
    </source>
</reference>
<evidence type="ECO:0000313" key="2">
    <source>
        <dbReference type="Proteomes" id="UP000828941"/>
    </source>
</evidence>
<evidence type="ECO:0000313" key="1">
    <source>
        <dbReference type="EMBL" id="KAI4357296.1"/>
    </source>
</evidence>
<proteinExistence type="predicted"/>
<gene>
    <name evidence="1" type="ORF">L6164_001255</name>
</gene>